<proteinExistence type="predicted"/>
<accession>A0A0J6I2D1</accession>
<reference evidence="3" key="3">
    <citation type="journal article" date="2010" name="Genome Res.">
        <title>Population genomic sequencing of Coccidioides fungi reveals recent hybridization and transposon control.</title>
        <authorList>
            <person name="Neafsey D.E."/>
            <person name="Barker B.M."/>
            <person name="Sharpton T.J."/>
            <person name="Stajich J.E."/>
            <person name="Park D.J."/>
            <person name="Whiston E."/>
            <person name="Hung C.-Y."/>
            <person name="McMahan C."/>
            <person name="White J."/>
            <person name="Sykes S."/>
            <person name="Heiman D."/>
            <person name="Young S."/>
            <person name="Zeng Q."/>
            <person name="Abouelleil A."/>
            <person name="Aftuck L."/>
            <person name="Bessette D."/>
            <person name="Brown A."/>
            <person name="FitzGerald M."/>
            <person name="Lui A."/>
            <person name="Macdonald J.P."/>
            <person name="Priest M."/>
            <person name="Orbach M.J."/>
            <person name="Galgiani J.N."/>
            <person name="Kirkland T.N."/>
            <person name="Cole G.T."/>
            <person name="Birren B.W."/>
            <person name="Henn M.R."/>
            <person name="Taylor J.W."/>
            <person name="Rounsley S.D."/>
        </authorList>
    </citation>
    <scope>NUCLEOTIDE SEQUENCE [LARGE SCALE GENOMIC DNA]</scope>
    <source>
        <strain evidence="3">RMSCC 3488</strain>
    </source>
</reference>
<feature type="compositionally biased region" description="Polar residues" evidence="1">
    <location>
        <begin position="8"/>
        <end position="20"/>
    </location>
</feature>
<organism evidence="2 3">
    <name type="scientific">Coccidioides posadasii RMSCC 3488</name>
    <dbReference type="NCBI Taxonomy" id="454284"/>
    <lineage>
        <taxon>Eukaryota</taxon>
        <taxon>Fungi</taxon>
        <taxon>Dikarya</taxon>
        <taxon>Ascomycota</taxon>
        <taxon>Pezizomycotina</taxon>
        <taxon>Eurotiomycetes</taxon>
        <taxon>Eurotiomycetidae</taxon>
        <taxon>Onygenales</taxon>
        <taxon>Onygenaceae</taxon>
        <taxon>Coccidioides</taxon>
    </lineage>
</organism>
<feature type="compositionally biased region" description="Polar residues" evidence="1">
    <location>
        <begin position="313"/>
        <end position="326"/>
    </location>
</feature>
<feature type="compositionally biased region" description="Low complexity" evidence="1">
    <location>
        <begin position="55"/>
        <end position="75"/>
    </location>
</feature>
<feature type="region of interest" description="Disordered" evidence="1">
    <location>
        <begin position="235"/>
        <end position="287"/>
    </location>
</feature>
<evidence type="ECO:0000256" key="1">
    <source>
        <dbReference type="SAM" id="MobiDB-lite"/>
    </source>
</evidence>
<feature type="region of interest" description="Disordered" evidence="1">
    <location>
        <begin position="551"/>
        <end position="593"/>
    </location>
</feature>
<feature type="compositionally biased region" description="Polar residues" evidence="1">
    <location>
        <begin position="243"/>
        <end position="255"/>
    </location>
</feature>
<dbReference type="VEuPathDB" id="FungiDB:CPAG_01838"/>
<name>A0A0J6I2D1_COCPO</name>
<reference evidence="3" key="2">
    <citation type="journal article" date="2009" name="Genome Res.">
        <title>Comparative genomic analyses of the human fungal pathogens Coccidioides and their relatives.</title>
        <authorList>
            <person name="Sharpton T.J."/>
            <person name="Stajich J.E."/>
            <person name="Rounsley S.D."/>
            <person name="Gardner M.J."/>
            <person name="Wortman J.R."/>
            <person name="Jordar V.S."/>
            <person name="Maiti R."/>
            <person name="Kodira C.D."/>
            <person name="Neafsey D.E."/>
            <person name="Zeng Q."/>
            <person name="Hung C.-Y."/>
            <person name="McMahan C."/>
            <person name="Muszewska A."/>
            <person name="Grynberg M."/>
            <person name="Mandel M.A."/>
            <person name="Kellner E.M."/>
            <person name="Barker B.M."/>
            <person name="Galgiani J.N."/>
            <person name="Orbach M.J."/>
            <person name="Kirkland T.N."/>
            <person name="Cole G.T."/>
            <person name="Henn M.R."/>
            <person name="Birren B.W."/>
            <person name="Taylor J.W."/>
        </authorList>
    </citation>
    <scope>NUCLEOTIDE SEQUENCE [LARGE SCALE GENOMIC DNA]</scope>
    <source>
        <strain evidence="3">RMSCC 3488</strain>
    </source>
</reference>
<feature type="region of interest" description="Disordered" evidence="1">
    <location>
        <begin position="1"/>
        <end position="83"/>
    </location>
</feature>
<feature type="compositionally biased region" description="Polar residues" evidence="1">
    <location>
        <begin position="513"/>
        <end position="526"/>
    </location>
</feature>
<feature type="compositionally biased region" description="Low complexity" evidence="1">
    <location>
        <begin position="579"/>
        <end position="593"/>
    </location>
</feature>
<feature type="compositionally biased region" description="Polar residues" evidence="1">
    <location>
        <begin position="457"/>
        <end position="470"/>
    </location>
</feature>
<feature type="compositionally biased region" description="Basic and acidic residues" evidence="1">
    <location>
        <begin position="303"/>
        <end position="312"/>
    </location>
</feature>
<feature type="region of interest" description="Disordered" evidence="1">
    <location>
        <begin position="169"/>
        <end position="201"/>
    </location>
</feature>
<dbReference type="EMBL" id="DS268109">
    <property type="protein sequence ID" value="KMM65487.1"/>
    <property type="molecule type" value="Genomic_DNA"/>
</dbReference>
<feature type="region of interest" description="Disordered" evidence="1">
    <location>
        <begin position="510"/>
        <end position="532"/>
    </location>
</feature>
<evidence type="ECO:0000313" key="2">
    <source>
        <dbReference type="EMBL" id="KMM65487.1"/>
    </source>
</evidence>
<feature type="region of interest" description="Disordered" evidence="1">
    <location>
        <begin position="303"/>
        <end position="334"/>
    </location>
</feature>
<dbReference type="Proteomes" id="UP000054567">
    <property type="component" value="Unassembled WGS sequence"/>
</dbReference>
<feature type="compositionally biased region" description="Basic and acidic residues" evidence="1">
    <location>
        <begin position="170"/>
        <end position="179"/>
    </location>
</feature>
<reference evidence="2 3" key="1">
    <citation type="submission" date="2007-06" db="EMBL/GenBank/DDBJ databases">
        <title>The Genome Sequence of Coccidioides posadasii RMSCC_3488.</title>
        <authorList>
            <consortium name="Coccidioides Genome Resources Consortium"/>
            <consortium name="The Broad Institute Genome Sequencing Platform"/>
            <person name="Henn M.R."/>
            <person name="Sykes S."/>
            <person name="Young S."/>
            <person name="Jaffe D."/>
            <person name="Berlin A."/>
            <person name="Alvarez P."/>
            <person name="Butler J."/>
            <person name="Gnerre S."/>
            <person name="Grabherr M."/>
            <person name="Mauceli E."/>
            <person name="Brockman W."/>
            <person name="Kodira C."/>
            <person name="Alvarado L."/>
            <person name="Zeng Q."/>
            <person name="Crawford M."/>
            <person name="Antoine C."/>
            <person name="Devon K."/>
            <person name="Galgiani J."/>
            <person name="Orsborn K."/>
            <person name="Lewis M.L."/>
            <person name="Nusbaum C."/>
            <person name="Galagan J."/>
            <person name="Birren B."/>
        </authorList>
    </citation>
    <scope>NUCLEOTIDE SEQUENCE [LARGE SCALE GENOMIC DNA]</scope>
    <source>
        <strain evidence="2 3">RMSCC 3488</strain>
    </source>
</reference>
<feature type="region of interest" description="Disordered" evidence="1">
    <location>
        <begin position="387"/>
        <end position="424"/>
    </location>
</feature>
<sequence length="656" mass="72572">MAFRVPNQVRQRQPSFQNVSPRPAPPAINVTPSNHNPREEESQEWVLFSPELAPSTTTRTHTTSTDRTPRTTGRSRLSDFGSLGTALHSGTVDGDLDAEHDDLLDEDGTELDSLDDGLHAFREPTACEPATDEPQLHHSDPALLPTHDGLGTFTAVNLHVQEQLWQHEQFNPRRRGETRPRRRSSVQRHLDSVDEVENQDMERERWQRIEQWRMEQSRALLQEIERETRRRRYSRANRLSRATQGSARQPSSVAVESTPEIQPVADEATPRPSPEGSQKGSEEEESFWRRITRKVIRDLIEENKQRQSEDPHNQQSESTAAASKSSIRVESERPKVLDDMLKNATSTSSGDNIWQQRLLDRIARELGILVHQLCEHPGAFTTYVRPGSSTSSDFAGKLASRASSLPSQRRPIPSRAASYGSGNNGTSEISPIFNPTLQDNTGPNHASLWGIEEEESLSANEIRPSTNNNLAGHLRPPFPQPEQDIEYWERELDIGEVFRYLCKGLAGKVPFSNDGTSTPKPLSPNGQGDHGASNRAAIIRHHHPLVARADAHARSNRPPLRHWQTSSSGTGLRASRIDTPATTSHHASSSSTPILFRHFRRPSSSCASQSTLVSSTKGPLGSGSSRHYWDIGGSVGSGSAIVTVGGASGMGSWGDV</sequence>
<gene>
    <name evidence="2" type="ORF">CPAG_01838</name>
</gene>
<evidence type="ECO:0000313" key="3">
    <source>
        <dbReference type="Proteomes" id="UP000054567"/>
    </source>
</evidence>
<dbReference type="AlphaFoldDB" id="A0A0J6I2D1"/>
<protein>
    <submittedName>
        <fullName evidence="2">Uncharacterized protein</fullName>
    </submittedName>
</protein>
<dbReference type="OrthoDB" id="5402147at2759"/>
<feature type="region of interest" description="Disordered" evidence="1">
    <location>
        <begin position="457"/>
        <end position="478"/>
    </location>
</feature>